<feature type="compositionally biased region" description="Acidic residues" evidence="1">
    <location>
        <begin position="112"/>
        <end position="142"/>
    </location>
</feature>
<feature type="compositionally biased region" description="Polar residues" evidence="1">
    <location>
        <begin position="155"/>
        <end position="164"/>
    </location>
</feature>
<proteinExistence type="predicted"/>
<reference evidence="2" key="1">
    <citation type="submission" date="2022-08" db="EMBL/GenBank/DDBJ databases">
        <authorList>
            <person name="Kallberg Y."/>
            <person name="Tangrot J."/>
            <person name="Rosling A."/>
        </authorList>
    </citation>
    <scope>NUCLEOTIDE SEQUENCE</scope>
    <source>
        <strain evidence="2">Wild A</strain>
    </source>
</reference>
<evidence type="ECO:0000256" key="1">
    <source>
        <dbReference type="SAM" id="MobiDB-lite"/>
    </source>
</evidence>
<comment type="caution">
    <text evidence="2">The sequence shown here is derived from an EMBL/GenBank/DDBJ whole genome shotgun (WGS) entry which is preliminary data.</text>
</comment>
<dbReference type="Proteomes" id="UP001153678">
    <property type="component" value="Unassembled WGS sequence"/>
</dbReference>
<accession>A0A9W4X0M6</accession>
<gene>
    <name evidence="2" type="ORF">FWILDA_LOCUS8197</name>
</gene>
<dbReference type="EMBL" id="CAMKVN010001712">
    <property type="protein sequence ID" value="CAI2177663.1"/>
    <property type="molecule type" value="Genomic_DNA"/>
</dbReference>
<sequence>MSREIQQELRFFHTSKNKTYHIICQLISQDYIPSNDFDHHFFLLIFGVNYFVTCKLFSQPLVANILNQVIYGRKIDVENAKFIQYSLTISQKKNLEIDLKEIISSRISENQLPDEETGENLDQTYDGDSECSEDDDSFEDDSSSYNTEDEIRFNSDGTTNQNLDGNDECSPIEDPIPEHEMRSSSDGNIEDTNQTYDGIDEDNILFIPYDAYDVVLLDFQSTLYDGNEFYENDDIMQAVDVVHPQHDINGPQYFN</sequence>
<feature type="region of interest" description="Disordered" evidence="1">
    <location>
        <begin position="110"/>
        <end position="193"/>
    </location>
</feature>
<evidence type="ECO:0000313" key="2">
    <source>
        <dbReference type="EMBL" id="CAI2177663.1"/>
    </source>
</evidence>
<evidence type="ECO:0000313" key="3">
    <source>
        <dbReference type="Proteomes" id="UP001153678"/>
    </source>
</evidence>
<protein>
    <submittedName>
        <fullName evidence="2">6170_t:CDS:1</fullName>
    </submittedName>
</protein>
<organism evidence="2 3">
    <name type="scientific">Funneliformis geosporum</name>
    <dbReference type="NCBI Taxonomy" id="1117311"/>
    <lineage>
        <taxon>Eukaryota</taxon>
        <taxon>Fungi</taxon>
        <taxon>Fungi incertae sedis</taxon>
        <taxon>Mucoromycota</taxon>
        <taxon>Glomeromycotina</taxon>
        <taxon>Glomeromycetes</taxon>
        <taxon>Glomerales</taxon>
        <taxon>Glomeraceae</taxon>
        <taxon>Funneliformis</taxon>
    </lineage>
</organism>
<dbReference type="AlphaFoldDB" id="A0A9W4X0M6"/>
<feature type="compositionally biased region" description="Polar residues" evidence="1">
    <location>
        <begin position="184"/>
        <end position="193"/>
    </location>
</feature>
<keyword evidence="3" id="KW-1185">Reference proteome</keyword>
<name>A0A9W4X0M6_9GLOM</name>
<dbReference type="OrthoDB" id="2345936at2759"/>